<evidence type="ECO:0000313" key="1">
    <source>
        <dbReference type="EMBL" id="TSE31525.1"/>
    </source>
</evidence>
<dbReference type="RefSeq" id="WP_043699959.1">
    <property type="nucleotide sequence ID" value="NZ_CP083911.1"/>
</dbReference>
<organism evidence="1 2">
    <name type="scientific">Tepidimonas taiwanensis</name>
    <dbReference type="NCBI Taxonomy" id="307486"/>
    <lineage>
        <taxon>Bacteria</taxon>
        <taxon>Pseudomonadati</taxon>
        <taxon>Pseudomonadota</taxon>
        <taxon>Betaproteobacteria</taxon>
        <taxon>Burkholderiales</taxon>
        <taxon>Tepidimonas</taxon>
    </lineage>
</organism>
<dbReference type="OrthoDB" id="8880170at2"/>
<proteinExistence type="predicted"/>
<protein>
    <submittedName>
        <fullName evidence="1">Uncharacterized protein</fullName>
    </submittedName>
</protein>
<evidence type="ECO:0000313" key="2">
    <source>
        <dbReference type="Proteomes" id="UP000317763"/>
    </source>
</evidence>
<sequence>MKTKYPLHKRSALRRGANGADAGAATVVALVDERFLAWLAAQVTGNERVTLQRAPLSAVMAHLARLAGAEAPLLRTVLYSDTAPTELFDDLVLRQVPRHATDGGLSLVRAMGQELVQLARHGAAWLLVASDDERLIPYIDEAQAHGARVVLVADDAVHDFARLAADDPSWARLLMQADRRVAMPVAAWNALTTPGTPYGGLRTSGTEAEEGEGAATFGPAVPREPAAEPDEAWRAQVARIIESWWAEASEDERLDLADAMRDQRGVPPETDRRILMQVRRELGRNLSFPEKRLMREMVRATVLGEAADTVPPASVEVD</sequence>
<gene>
    <name evidence="1" type="ORF">Ttaiw_01479</name>
</gene>
<accession>A0A554X6R8</accession>
<reference evidence="1 2" key="1">
    <citation type="submission" date="2019-07" db="EMBL/GenBank/DDBJ databases">
        <title>Tepidimonas taiwanensis I1-1 draft genome.</title>
        <authorList>
            <person name="Da Costa M.S."/>
            <person name="Froufe H.J.C."/>
            <person name="Egas C."/>
            <person name="Albuquerque L."/>
        </authorList>
    </citation>
    <scope>NUCLEOTIDE SEQUENCE [LARGE SCALE GENOMIC DNA]</scope>
    <source>
        <strain evidence="1 2">I1-1</strain>
    </source>
</reference>
<keyword evidence="2" id="KW-1185">Reference proteome</keyword>
<dbReference type="STRING" id="307486.GCA_000807215_00980"/>
<dbReference type="Proteomes" id="UP000317763">
    <property type="component" value="Unassembled WGS sequence"/>
</dbReference>
<dbReference type="AlphaFoldDB" id="A0A554X6R8"/>
<dbReference type="EMBL" id="VJOM01000014">
    <property type="protein sequence ID" value="TSE31525.1"/>
    <property type="molecule type" value="Genomic_DNA"/>
</dbReference>
<comment type="caution">
    <text evidence="1">The sequence shown here is derived from an EMBL/GenBank/DDBJ whole genome shotgun (WGS) entry which is preliminary data.</text>
</comment>
<name>A0A554X6R8_9BURK</name>